<reference evidence="2" key="1">
    <citation type="submission" date="2017-08" db="EMBL/GenBank/DDBJ databases">
        <authorList>
            <person name="Varghese N."/>
            <person name="Submissions S."/>
        </authorList>
    </citation>
    <scope>NUCLEOTIDE SEQUENCE [LARGE SCALE GENOMIC DNA]</scope>
    <source>
        <strain evidence="2">AP-Melu-1000-B4</strain>
    </source>
</reference>
<keyword evidence="2" id="KW-1185">Reference proteome</keyword>
<dbReference type="OrthoDB" id="5295772at2"/>
<dbReference type="EMBL" id="OANS01000002">
    <property type="protein sequence ID" value="SNX28725.1"/>
    <property type="molecule type" value="Genomic_DNA"/>
</dbReference>
<evidence type="ECO:0000313" key="2">
    <source>
        <dbReference type="Proteomes" id="UP000218069"/>
    </source>
</evidence>
<dbReference type="Proteomes" id="UP000218069">
    <property type="component" value="Unassembled WGS sequence"/>
</dbReference>
<protein>
    <submittedName>
        <fullName evidence="1">Uncharacterized protein</fullName>
    </submittedName>
</protein>
<sequence length="96" mass="10329">MGAVIDHQVIKSIGSSGQISLGKEYAGRQVLVESPEPGVWMIRTATVIPDNEKWIHTPALKKDLTAALAWAQKAPAKASDLSKLKMAKAHGTKRKA</sequence>
<organism evidence="1 2">
    <name type="scientific">Polynucleobacter meluiroseus</name>
    <dbReference type="NCBI Taxonomy" id="1938814"/>
    <lineage>
        <taxon>Bacteria</taxon>
        <taxon>Pseudomonadati</taxon>
        <taxon>Pseudomonadota</taxon>
        <taxon>Betaproteobacteria</taxon>
        <taxon>Burkholderiales</taxon>
        <taxon>Burkholderiaceae</taxon>
        <taxon>Polynucleobacter</taxon>
    </lineage>
</organism>
<accession>A0A240DZW0</accession>
<dbReference type="AlphaFoldDB" id="A0A240DZW0"/>
<dbReference type="RefSeq" id="WP_088525048.1">
    <property type="nucleotide sequence ID" value="NZ_OANS01000002.1"/>
</dbReference>
<proteinExistence type="predicted"/>
<name>A0A240DZW0_9BURK</name>
<evidence type="ECO:0000313" key="1">
    <source>
        <dbReference type="EMBL" id="SNX28725.1"/>
    </source>
</evidence>
<gene>
    <name evidence="1" type="ORF">SAMN06295945_1071</name>
</gene>